<dbReference type="PANTHER" id="PTHR42904">
    <property type="entry name" value="NUDIX HYDROLASE, NUDC SUBFAMILY"/>
    <property type="match status" value="1"/>
</dbReference>
<dbReference type="EC" id="3.6.1.22" evidence="4"/>
<evidence type="ECO:0000256" key="1">
    <source>
        <dbReference type="ARBA" id="ARBA00001946"/>
    </source>
</evidence>
<keyword evidence="13" id="KW-1185">Reference proteome</keyword>
<sequence length="320" mass="34701">MSPPMNHFMSRLPLAQQQTDRDHERRSQPGLVQALFADDATRVLVLSGGKALMRSDGDGPKLELLVATSERASALEPVIGEAIYLGRTLADDDGLPRGTSVVSISVGEHLAAALEPDARLWAGLMETAAHLGALHCGLFTEALAITNWHDTHGFSPRTGSATSSGLAGWVRQAEGESHVSFPRTDAAIIAAVLDRDDRILLGANVRWNPRRFSLLAGFVEPGESFEAAVAREIYEEARAHVVEPRYLGSQPWPFPASIMVGFTAKLHPDQDPASVEPDNDEIVELGWFTRDEVRAIEDRLPGPTSIARAIIDAWLSGHLD</sequence>
<dbReference type="GO" id="GO:0006742">
    <property type="term" value="P:NADP+ catabolic process"/>
    <property type="evidence" value="ECO:0007669"/>
    <property type="project" value="TreeGrafter"/>
</dbReference>
<dbReference type="GO" id="GO:0019677">
    <property type="term" value="P:NAD+ catabolic process"/>
    <property type="evidence" value="ECO:0007669"/>
    <property type="project" value="TreeGrafter"/>
</dbReference>
<dbReference type="Gene3D" id="3.90.79.20">
    <property type="match status" value="1"/>
</dbReference>
<accession>A0A7J5B687</accession>
<comment type="cofactor">
    <cofactor evidence="2">
        <name>Zn(2+)</name>
        <dbReference type="ChEBI" id="CHEBI:29105"/>
    </cofactor>
</comment>
<comment type="similarity">
    <text evidence="3">Belongs to the Nudix hydrolase family. NudC subfamily.</text>
</comment>
<dbReference type="InterPro" id="IPR050241">
    <property type="entry name" value="NAD-cap_RNA_hydrolase_NudC"/>
</dbReference>
<dbReference type="GO" id="GO:0035529">
    <property type="term" value="F:NADH pyrophosphatase activity"/>
    <property type="evidence" value="ECO:0007669"/>
    <property type="project" value="TreeGrafter"/>
</dbReference>
<evidence type="ECO:0000256" key="10">
    <source>
        <dbReference type="SAM" id="MobiDB-lite"/>
    </source>
</evidence>
<feature type="domain" description="Nudix hydrolase" evidence="11">
    <location>
        <begin position="182"/>
        <end position="312"/>
    </location>
</feature>
<dbReference type="Pfam" id="PF00293">
    <property type="entry name" value="NUDIX"/>
    <property type="match status" value="1"/>
</dbReference>
<name>A0A7J5B687_9MICO</name>
<evidence type="ECO:0000256" key="8">
    <source>
        <dbReference type="ARBA" id="ARBA00023027"/>
    </source>
</evidence>
<keyword evidence="7" id="KW-0460">Magnesium</keyword>
<dbReference type="GO" id="GO:0005829">
    <property type="term" value="C:cytosol"/>
    <property type="evidence" value="ECO:0007669"/>
    <property type="project" value="TreeGrafter"/>
</dbReference>
<dbReference type="InterPro" id="IPR015797">
    <property type="entry name" value="NUDIX_hydrolase-like_dom_sf"/>
</dbReference>
<evidence type="ECO:0000256" key="4">
    <source>
        <dbReference type="ARBA" id="ARBA00012381"/>
    </source>
</evidence>
<evidence type="ECO:0000313" key="12">
    <source>
        <dbReference type="EMBL" id="KAB1639672.1"/>
    </source>
</evidence>
<dbReference type="PANTHER" id="PTHR42904:SF6">
    <property type="entry name" value="NAD-CAPPED RNA HYDROLASE NUDT12"/>
    <property type="match status" value="1"/>
</dbReference>
<dbReference type="NCBIfam" id="NF001299">
    <property type="entry name" value="PRK00241.1"/>
    <property type="match status" value="1"/>
</dbReference>
<dbReference type="AlphaFoldDB" id="A0A7J5B687"/>
<dbReference type="Proteomes" id="UP000490386">
    <property type="component" value="Unassembled WGS sequence"/>
</dbReference>
<dbReference type="GO" id="GO:0046872">
    <property type="term" value="F:metal ion binding"/>
    <property type="evidence" value="ECO:0007669"/>
    <property type="project" value="UniProtKB-KW"/>
</dbReference>
<proteinExistence type="inferred from homology"/>
<dbReference type="CDD" id="cd03429">
    <property type="entry name" value="NUDIX_NADH_pyrophosphatase_Nudt13"/>
    <property type="match status" value="1"/>
</dbReference>
<evidence type="ECO:0000256" key="9">
    <source>
        <dbReference type="ARBA" id="ARBA00023679"/>
    </source>
</evidence>
<feature type="region of interest" description="Disordered" evidence="10">
    <location>
        <begin position="1"/>
        <end position="27"/>
    </location>
</feature>
<dbReference type="EMBL" id="WBJX01000001">
    <property type="protein sequence ID" value="KAB1639672.1"/>
    <property type="molecule type" value="Genomic_DNA"/>
</dbReference>
<evidence type="ECO:0000256" key="2">
    <source>
        <dbReference type="ARBA" id="ARBA00001947"/>
    </source>
</evidence>
<comment type="caution">
    <text evidence="12">The sequence shown here is derived from an EMBL/GenBank/DDBJ whole genome shotgun (WGS) entry which is preliminary data.</text>
</comment>
<protein>
    <recommendedName>
        <fullName evidence="4">NAD(+) diphosphatase</fullName>
        <ecNumber evidence="4">3.6.1.22</ecNumber>
    </recommendedName>
</protein>
<reference evidence="12 13" key="1">
    <citation type="submission" date="2019-09" db="EMBL/GenBank/DDBJ databases">
        <title>Phylogeny of genus Pseudoclavibacter and closely related genus.</title>
        <authorList>
            <person name="Li Y."/>
        </authorList>
    </citation>
    <scope>NUCLEOTIDE SEQUENCE [LARGE SCALE GENOMIC DNA]</scope>
    <source>
        <strain evidence="12 13">THG-MD12</strain>
    </source>
</reference>
<evidence type="ECO:0000256" key="6">
    <source>
        <dbReference type="ARBA" id="ARBA00022801"/>
    </source>
</evidence>
<evidence type="ECO:0000313" key="13">
    <source>
        <dbReference type="Proteomes" id="UP000490386"/>
    </source>
</evidence>
<comment type="catalytic activity">
    <reaction evidence="9">
        <text>a 5'-end NAD(+)-phospho-ribonucleoside in mRNA + H2O = a 5'-end phospho-adenosine-phospho-ribonucleoside in mRNA + beta-nicotinamide D-ribonucleotide + 2 H(+)</text>
        <dbReference type="Rhea" id="RHEA:60876"/>
        <dbReference type="Rhea" id="RHEA-COMP:15698"/>
        <dbReference type="Rhea" id="RHEA-COMP:15719"/>
        <dbReference type="ChEBI" id="CHEBI:14649"/>
        <dbReference type="ChEBI" id="CHEBI:15377"/>
        <dbReference type="ChEBI" id="CHEBI:15378"/>
        <dbReference type="ChEBI" id="CHEBI:144029"/>
        <dbReference type="ChEBI" id="CHEBI:144051"/>
    </reaction>
    <physiologicalReaction direction="left-to-right" evidence="9">
        <dbReference type="Rhea" id="RHEA:60877"/>
    </physiologicalReaction>
</comment>
<dbReference type="Gene3D" id="3.90.79.10">
    <property type="entry name" value="Nucleoside Triphosphate Pyrophosphohydrolase"/>
    <property type="match status" value="1"/>
</dbReference>
<keyword evidence="6 12" id="KW-0378">Hydrolase</keyword>
<organism evidence="12 13">
    <name type="scientific">Pseudoclavibacter terrae</name>
    <dbReference type="NCBI Taxonomy" id="1530195"/>
    <lineage>
        <taxon>Bacteria</taxon>
        <taxon>Bacillati</taxon>
        <taxon>Actinomycetota</taxon>
        <taxon>Actinomycetes</taxon>
        <taxon>Micrococcales</taxon>
        <taxon>Microbacteriaceae</taxon>
        <taxon>Pseudoclavibacter</taxon>
    </lineage>
</organism>
<comment type="cofactor">
    <cofactor evidence="1">
        <name>Mg(2+)</name>
        <dbReference type="ChEBI" id="CHEBI:18420"/>
    </cofactor>
</comment>
<gene>
    <name evidence="12" type="primary">nudC</name>
    <name evidence="12" type="ORF">F8O03_04935</name>
</gene>
<evidence type="ECO:0000256" key="3">
    <source>
        <dbReference type="ARBA" id="ARBA00009595"/>
    </source>
</evidence>
<dbReference type="InterPro" id="IPR000086">
    <property type="entry name" value="NUDIX_hydrolase_dom"/>
</dbReference>
<evidence type="ECO:0000259" key="11">
    <source>
        <dbReference type="PROSITE" id="PS51462"/>
    </source>
</evidence>
<evidence type="ECO:0000256" key="5">
    <source>
        <dbReference type="ARBA" id="ARBA00022723"/>
    </source>
</evidence>
<dbReference type="PROSITE" id="PS51462">
    <property type="entry name" value="NUDIX"/>
    <property type="match status" value="1"/>
</dbReference>
<keyword evidence="8" id="KW-0520">NAD</keyword>
<dbReference type="SUPFAM" id="SSF55811">
    <property type="entry name" value="Nudix"/>
    <property type="match status" value="1"/>
</dbReference>
<evidence type="ECO:0000256" key="7">
    <source>
        <dbReference type="ARBA" id="ARBA00022842"/>
    </source>
</evidence>
<dbReference type="InterPro" id="IPR049734">
    <property type="entry name" value="NudC-like_C"/>
</dbReference>
<dbReference type="OrthoDB" id="9791656at2"/>
<keyword evidence="5" id="KW-0479">Metal-binding</keyword>